<evidence type="ECO:0008006" key="7">
    <source>
        <dbReference type="Google" id="ProtNLM"/>
    </source>
</evidence>
<evidence type="ECO:0000256" key="1">
    <source>
        <dbReference type="ARBA" id="ARBA00001947"/>
    </source>
</evidence>
<dbReference type="eggNOG" id="COG3930">
    <property type="taxonomic scope" value="Bacteria"/>
</dbReference>
<evidence type="ECO:0000256" key="4">
    <source>
        <dbReference type="ARBA" id="ARBA00023049"/>
    </source>
</evidence>
<name>B4S610_PROA2</name>
<gene>
    <name evidence="5" type="ordered locus">Paes_0605</name>
</gene>
<comment type="cofactor">
    <cofactor evidence="1">
        <name>Zn(2+)</name>
        <dbReference type="ChEBI" id="CHEBI:29105"/>
    </cofactor>
</comment>
<accession>B4S610</accession>
<reference evidence="5" key="1">
    <citation type="submission" date="2008-06" db="EMBL/GenBank/DDBJ databases">
        <title>Complete sequence of chromosome of Prosthecochloris aestuarii DSM 271.</title>
        <authorList>
            <consortium name="US DOE Joint Genome Institute"/>
            <person name="Lucas S."/>
            <person name="Copeland A."/>
            <person name="Lapidus A."/>
            <person name="Glavina del Rio T."/>
            <person name="Dalin E."/>
            <person name="Tice H."/>
            <person name="Bruce D."/>
            <person name="Goodwin L."/>
            <person name="Pitluck S."/>
            <person name="Schmutz J."/>
            <person name="Larimer F."/>
            <person name="Land M."/>
            <person name="Hauser L."/>
            <person name="Kyrpides N."/>
            <person name="Anderson I."/>
            <person name="Liu Z."/>
            <person name="Li T."/>
            <person name="Zhao F."/>
            <person name="Overmann J."/>
            <person name="Bryant D.A."/>
            <person name="Richardson P."/>
        </authorList>
    </citation>
    <scope>NUCLEOTIDE SEQUENCE [LARGE SCALE GENOMIC DNA]</scope>
    <source>
        <strain evidence="5">DSM 271</strain>
    </source>
</reference>
<dbReference type="Proteomes" id="UP000002725">
    <property type="component" value="Chromosome"/>
</dbReference>
<dbReference type="GO" id="GO:0080164">
    <property type="term" value="P:regulation of nitric oxide metabolic process"/>
    <property type="evidence" value="ECO:0007669"/>
    <property type="project" value="TreeGrafter"/>
</dbReference>
<dbReference type="SMART" id="SM01154">
    <property type="entry name" value="DUF1704"/>
    <property type="match status" value="1"/>
</dbReference>
<evidence type="ECO:0000256" key="3">
    <source>
        <dbReference type="ARBA" id="ARBA00022801"/>
    </source>
</evidence>
<dbReference type="EMBL" id="CP001108">
    <property type="protein sequence ID" value="ACF45661.1"/>
    <property type="molecule type" value="Genomic_DNA"/>
</dbReference>
<evidence type="ECO:0000313" key="5">
    <source>
        <dbReference type="EMBL" id="ACF45661.1"/>
    </source>
</evidence>
<keyword evidence="6" id="KW-1185">Reference proteome</keyword>
<dbReference type="Pfam" id="PF08014">
    <property type="entry name" value="MATCAP"/>
    <property type="match status" value="1"/>
</dbReference>
<dbReference type="STRING" id="290512.Paes_0605"/>
<keyword evidence="4" id="KW-0482">Metalloprotease</keyword>
<sequence length="638" mass="72714">MQQRVREATGHTIDDVDIASVIARLQQGRKVHLDLPLGGVLHIDRPLPFMVLYRKPVKRNDAGTELLVRGEASYLLASDSPKQRQGLASLVRQIMSTQSEKYNAFLIIEIWSSGKSTADCCDSEPEEPRFRVMTSGSRPPTYTVDALAKALKSVSVHKKKPVVSVDLDQGRTPRGLSPLLTIAETRKLNGYFIGLEVSPCFRDPVSGELYPIVLRALHRGFARALKRAFFEFSHTQTTYRPLHYHVLGRRAVVRSVWEVDRKLAAISRAFDLILQATPINIEKSWSRFKSSRFDVMPVLYYRPLSVDPEILKRELFGIHIDRIEDPTLAFLFRQKRKELDRQLSMLLDRGKEDFLYGSLQLYGRVDEPLYYSARQLLERLAPHRQDESVTDIVSAADFAQRAHEEVELYRRVYPDISSTVQIRDDIIGLMVSKGNLFIGRNSRVSRSRMNALIEHEVGTHILTYINGTSQPFHQLYCGLAGYEELQEGLAVLAEYFTGGLSGTRMRLLAGRVIAAWQLIDGATFVDTYRSLNREYGFNQRTAYTIAIRIFRAGGLTKDAVYLRGLIELLDYLKNGGDLFPLFVGKIAIEHVPLIRELQYREVLRMPPLTPGYLDRSDFIPKMNMLKKGLSPIELVERR</sequence>
<protein>
    <recommendedName>
        <fullName evidence="7">DUF1704 domain-containing protein</fullName>
    </recommendedName>
</protein>
<proteinExistence type="predicted"/>
<dbReference type="InterPro" id="IPR012548">
    <property type="entry name" value="MATCAP"/>
</dbReference>
<dbReference type="KEGG" id="paa:Paes_0605"/>
<dbReference type="GO" id="GO:0006508">
    <property type="term" value="P:proteolysis"/>
    <property type="evidence" value="ECO:0007669"/>
    <property type="project" value="UniProtKB-KW"/>
</dbReference>
<dbReference type="PANTHER" id="PTHR31817:SF0">
    <property type="entry name" value="CHROMOSOME UNDETERMINED SCAFFOLD_67, WHOLE GENOME SHOTGUN SEQUENCE"/>
    <property type="match status" value="1"/>
</dbReference>
<evidence type="ECO:0000313" key="6">
    <source>
        <dbReference type="Proteomes" id="UP000002725"/>
    </source>
</evidence>
<dbReference type="RefSeq" id="WP_012505198.1">
    <property type="nucleotide sequence ID" value="NC_011059.1"/>
</dbReference>
<keyword evidence="3" id="KW-0378">Hydrolase</keyword>
<evidence type="ECO:0000256" key="2">
    <source>
        <dbReference type="ARBA" id="ARBA00022670"/>
    </source>
</evidence>
<dbReference type="PANTHER" id="PTHR31817">
    <property type="match status" value="1"/>
</dbReference>
<dbReference type="HOGENOM" id="CLU_026435_0_0_10"/>
<dbReference type="AlphaFoldDB" id="B4S610"/>
<organism evidence="5 6">
    <name type="scientific">Prosthecochloris aestuarii (strain DSM 271 / SK 413)</name>
    <dbReference type="NCBI Taxonomy" id="290512"/>
    <lineage>
        <taxon>Bacteria</taxon>
        <taxon>Pseudomonadati</taxon>
        <taxon>Chlorobiota</taxon>
        <taxon>Chlorobiia</taxon>
        <taxon>Chlorobiales</taxon>
        <taxon>Chlorobiaceae</taxon>
        <taxon>Prosthecochloris</taxon>
    </lineage>
</organism>
<keyword evidence="2" id="KW-0645">Protease</keyword>
<dbReference type="GO" id="GO:0008237">
    <property type="term" value="F:metallopeptidase activity"/>
    <property type="evidence" value="ECO:0007669"/>
    <property type="project" value="UniProtKB-KW"/>
</dbReference>